<keyword evidence="5 6" id="KW-0472">Membrane</keyword>
<feature type="transmembrane region" description="Helical" evidence="6">
    <location>
        <begin position="318"/>
        <end position="338"/>
    </location>
</feature>
<accession>A0ABR7CKR9</accession>
<feature type="transmembrane region" description="Helical" evidence="6">
    <location>
        <begin position="250"/>
        <end position="272"/>
    </location>
</feature>
<dbReference type="Proteomes" id="UP000636891">
    <property type="component" value="Unassembled WGS sequence"/>
</dbReference>
<evidence type="ECO:0000259" key="8">
    <source>
        <dbReference type="Pfam" id="PF22571"/>
    </source>
</evidence>
<organism evidence="9 10">
    <name type="scientific">Alistipes hominis</name>
    <dbReference type="NCBI Taxonomy" id="2763015"/>
    <lineage>
        <taxon>Bacteria</taxon>
        <taxon>Pseudomonadati</taxon>
        <taxon>Bacteroidota</taxon>
        <taxon>Bacteroidia</taxon>
        <taxon>Bacteroidales</taxon>
        <taxon>Rikenellaceae</taxon>
        <taxon>Alistipes</taxon>
    </lineage>
</organism>
<keyword evidence="2" id="KW-1003">Cell membrane</keyword>
<keyword evidence="10" id="KW-1185">Reference proteome</keyword>
<evidence type="ECO:0000256" key="1">
    <source>
        <dbReference type="ARBA" id="ARBA00004162"/>
    </source>
</evidence>
<evidence type="ECO:0000313" key="10">
    <source>
        <dbReference type="Proteomes" id="UP000636891"/>
    </source>
</evidence>
<feature type="transmembrane region" description="Helical" evidence="6">
    <location>
        <begin position="133"/>
        <end position="154"/>
    </location>
</feature>
<proteinExistence type="predicted"/>
<evidence type="ECO:0000256" key="2">
    <source>
        <dbReference type="ARBA" id="ARBA00022475"/>
    </source>
</evidence>
<feature type="domain" description="PspC-related transmembrane region" evidence="8">
    <location>
        <begin position="220"/>
        <end position="338"/>
    </location>
</feature>
<protein>
    <submittedName>
        <fullName evidence="9">PspC domain-containing protein</fullName>
    </submittedName>
</protein>
<dbReference type="InterPro" id="IPR007168">
    <property type="entry name" value="Phageshock_PspC_N"/>
</dbReference>
<name>A0ABR7CKR9_9BACT</name>
<reference evidence="9 10" key="1">
    <citation type="submission" date="2020-08" db="EMBL/GenBank/DDBJ databases">
        <title>Genome public.</title>
        <authorList>
            <person name="Liu C."/>
            <person name="Sun Q."/>
        </authorList>
    </citation>
    <scope>NUCLEOTIDE SEQUENCE [LARGE SCALE GENOMIC DNA]</scope>
    <source>
        <strain evidence="9 10">New-7</strain>
    </source>
</reference>
<sequence length="399" mass="44134">MNNTINVSIAGIAFILENEGYRLLKDYLVRIEVGYKGNPDGPEILSDIEARISELILNEQDADTVVTAERIRTIIGQLGLPDGMDTRTPADNIQADSVPSDNFARRLYRNPDGAKLGGVCNGIATYFRVDPTLVRLIFCSPLLILVCISVIPFLNMFCGFFGVLIGVSSLLYLILWFSIPKARTPRQRLEMSGEKITASSIHRNISEDLNSAHPSPKNERTASVFSELLYVLGRVLLFCIKAFVLIVGGILALSIIAAVVAVISFLIGGSIVGMPFHIAGTQSVLLVILLLLVFVLPVFIVIYLLMKLVFDLPSRKTTLSVLFGIWILILIYIGVYVVRNYDRLEEAVRKDNIELFFNVTRSVTVIPTPTIVNDTVRVETVSIGDSTATDTVRIEYYTE</sequence>
<dbReference type="PANTHER" id="PTHR33885:SF3">
    <property type="entry name" value="PHAGE SHOCK PROTEIN C"/>
    <property type="match status" value="1"/>
</dbReference>
<dbReference type="RefSeq" id="WP_118457080.1">
    <property type="nucleotide sequence ID" value="NZ_JACOOK010000002.1"/>
</dbReference>
<dbReference type="InterPro" id="IPR052027">
    <property type="entry name" value="PspC"/>
</dbReference>
<gene>
    <name evidence="9" type="ORF">H8S08_04385</name>
</gene>
<dbReference type="PANTHER" id="PTHR33885">
    <property type="entry name" value="PHAGE SHOCK PROTEIN C"/>
    <property type="match status" value="1"/>
</dbReference>
<evidence type="ECO:0000256" key="3">
    <source>
        <dbReference type="ARBA" id="ARBA00022692"/>
    </source>
</evidence>
<keyword evidence="3 6" id="KW-0812">Transmembrane</keyword>
<comment type="subcellular location">
    <subcellularLocation>
        <location evidence="1">Cell membrane</location>
        <topology evidence="1">Single-pass membrane protein</topology>
    </subcellularLocation>
</comment>
<evidence type="ECO:0000313" key="9">
    <source>
        <dbReference type="EMBL" id="MBC5616259.1"/>
    </source>
</evidence>
<keyword evidence="4 6" id="KW-1133">Transmembrane helix</keyword>
<dbReference type="Pfam" id="PF22571">
    <property type="entry name" value="LiaI-LiaF-TM_PspC"/>
    <property type="match status" value="1"/>
</dbReference>
<feature type="transmembrane region" description="Helical" evidence="6">
    <location>
        <begin position="224"/>
        <end position="244"/>
    </location>
</feature>
<feature type="transmembrane region" description="Helical" evidence="6">
    <location>
        <begin position="284"/>
        <end position="306"/>
    </location>
</feature>
<dbReference type="InterPro" id="IPR054321">
    <property type="entry name" value="PspC-rel_TM"/>
</dbReference>
<evidence type="ECO:0000259" key="7">
    <source>
        <dbReference type="Pfam" id="PF04024"/>
    </source>
</evidence>
<evidence type="ECO:0000256" key="5">
    <source>
        <dbReference type="ARBA" id="ARBA00023136"/>
    </source>
</evidence>
<dbReference type="EMBL" id="JACOOK010000002">
    <property type="protein sequence ID" value="MBC5616259.1"/>
    <property type="molecule type" value="Genomic_DNA"/>
</dbReference>
<evidence type="ECO:0000256" key="6">
    <source>
        <dbReference type="SAM" id="Phobius"/>
    </source>
</evidence>
<feature type="transmembrane region" description="Helical" evidence="6">
    <location>
        <begin position="160"/>
        <end position="179"/>
    </location>
</feature>
<dbReference type="Pfam" id="PF04024">
    <property type="entry name" value="PspC"/>
    <property type="match status" value="1"/>
</dbReference>
<feature type="domain" description="Phage shock protein PspC N-terminal" evidence="7">
    <location>
        <begin position="105"/>
        <end position="182"/>
    </location>
</feature>
<comment type="caution">
    <text evidence="9">The sequence shown here is derived from an EMBL/GenBank/DDBJ whole genome shotgun (WGS) entry which is preliminary data.</text>
</comment>
<evidence type="ECO:0000256" key="4">
    <source>
        <dbReference type="ARBA" id="ARBA00022989"/>
    </source>
</evidence>